<protein>
    <submittedName>
        <fullName evidence="5">NAD(P)H-dependent oxidoreductase</fullName>
        <ecNumber evidence="5">1.-.-.-</ecNumber>
        <ecNumber evidence="5">1.6.99.-</ecNumber>
    </submittedName>
</protein>
<name>A0ABW2KIJ1_9ACTN</name>
<feature type="region of interest" description="Disordered" evidence="3">
    <location>
        <begin position="203"/>
        <end position="222"/>
    </location>
</feature>
<evidence type="ECO:0000259" key="4">
    <source>
        <dbReference type="Pfam" id="PF02525"/>
    </source>
</evidence>
<dbReference type="PANTHER" id="PTHR10204:SF34">
    <property type="entry name" value="NAD(P)H DEHYDROGENASE [QUINONE] 1 ISOFORM 1"/>
    <property type="match status" value="1"/>
</dbReference>
<dbReference type="Pfam" id="PF02525">
    <property type="entry name" value="Flavodoxin_2"/>
    <property type="match status" value="1"/>
</dbReference>
<gene>
    <name evidence="5" type="ORF">ACFQRF_15400</name>
</gene>
<evidence type="ECO:0000256" key="1">
    <source>
        <dbReference type="ARBA" id="ARBA00006252"/>
    </source>
</evidence>
<feature type="domain" description="Flavodoxin-like fold" evidence="4">
    <location>
        <begin position="10"/>
        <end position="187"/>
    </location>
</feature>
<evidence type="ECO:0000256" key="2">
    <source>
        <dbReference type="ARBA" id="ARBA00023002"/>
    </source>
</evidence>
<dbReference type="Proteomes" id="UP001596540">
    <property type="component" value="Unassembled WGS sequence"/>
</dbReference>
<keyword evidence="2 5" id="KW-0560">Oxidoreductase</keyword>
<dbReference type="GO" id="GO:0016491">
    <property type="term" value="F:oxidoreductase activity"/>
    <property type="evidence" value="ECO:0007669"/>
    <property type="project" value="UniProtKB-KW"/>
</dbReference>
<dbReference type="InterPro" id="IPR003680">
    <property type="entry name" value="Flavodoxin_fold"/>
</dbReference>
<dbReference type="InterPro" id="IPR051545">
    <property type="entry name" value="NAD(P)H_dehydrogenase_qn"/>
</dbReference>
<evidence type="ECO:0000313" key="5">
    <source>
        <dbReference type="EMBL" id="MFC7329125.1"/>
    </source>
</evidence>
<reference evidence="6" key="1">
    <citation type="journal article" date="2019" name="Int. J. Syst. Evol. Microbiol.">
        <title>The Global Catalogue of Microorganisms (GCM) 10K type strain sequencing project: providing services to taxonomists for standard genome sequencing and annotation.</title>
        <authorList>
            <consortium name="The Broad Institute Genomics Platform"/>
            <consortium name="The Broad Institute Genome Sequencing Center for Infectious Disease"/>
            <person name="Wu L."/>
            <person name="Ma J."/>
        </authorList>
    </citation>
    <scope>NUCLEOTIDE SEQUENCE [LARGE SCALE GENOMIC DNA]</scope>
    <source>
        <strain evidence="6">CGMCC 4.7382</strain>
    </source>
</reference>
<keyword evidence="6" id="KW-1185">Reference proteome</keyword>
<dbReference type="RefSeq" id="WP_379871786.1">
    <property type="nucleotide sequence ID" value="NZ_JBHTBH010000007.1"/>
</dbReference>
<comment type="caution">
    <text evidence="5">The sequence shown here is derived from an EMBL/GenBank/DDBJ whole genome shotgun (WGS) entry which is preliminary data.</text>
</comment>
<dbReference type="EC" id="1.-.-.-" evidence="5"/>
<accession>A0ABW2KIJ1</accession>
<proteinExistence type="inferred from homology"/>
<evidence type="ECO:0000256" key="3">
    <source>
        <dbReference type="SAM" id="MobiDB-lite"/>
    </source>
</evidence>
<dbReference type="Gene3D" id="3.40.50.360">
    <property type="match status" value="1"/>
</dbReference>
<comment type="similarity">
    <text evidence="1">Belongs to the NAD(P)H dehydrogenase (quinone) family.</text>
</comment>
<organism evidence="5 6">
    <name type="scientific">Marinactinospora rubrisoli</name>
    <dbReference type="NCBI Taxonomy" id="2715399"/>
    <lineage>
        <taxon>Bacteria</taxon>
        <taxon>Bacillati</taxon>
        <taxon>Actinomycetota</taxon>
        <taxon>Actinomycetes</taxon>
        <taxon>Streptosporangiales</taxon>
        <taxon>Nocardiopsidaceae</taxon>
        <taxon>Marinactinospora</taxon>
    </lineage>
</organism>
<sequence>MSTDDSNALTLLVTAHADADSLTHHVAERLVSALRPRAVEVADLHRERFDPRFTPGDLRAYHEGGDHPPDVAREHRRLDRATDLVLVFPVYWWSMPALLKGWIDRVFVNGWAFEFSAESGLRPKLQRLTTHVLPIAGADSGTYERHGYEQALRTQIEHGIVDYVGSRRGATAFVYESEQPSATATAASVTRAVRAVSEAIRADSRVPSPVPHKTGAPSAGQG</sequence>
<dbReference type="PANTHER" id="PTHR10204">
    <property type="entry name" value="NAD P H OXIDOREDUCTASE-RELATED"/>
    <property type="match status" value="1"/>
</dbReference>
<evidence type="ECO:0000313" key="6">
    <source>
        <dbReference type="Proteomes" id="UP001596540"/>
    </source>
</evidence>
<dbReference type="InterPro" id="IPR029039">
    <property type="entry name" value="Flavoprotein-like_sf"/>
</dbReference>
<dbReference type="SUPFAM" id="SSF52218">
    <property type="entry name" value="Flavoproteins"/>
    <property type="match status" value="1"/>
</dbReference>
<dbReference type="EMBL" id="JBHTBH010000007">
    <property type="protein sequence ID" value="MFC7329125.1"/>
    <property type="molecule type" value="Genomic_DNA"/>
</dbReference>
<dbReference type="EC" id="1.6.99.-" evidence="5"/>